<evidence type="ECO:0000313" key="3">
    <source>
        <dbReference type="Proteomes" id="UP001162131"/>
    </source>
</evidence>
<organism evidence="2 3">
    <name type="scientific">Blepharisma stoltei</name>
    <dbReference type="NCBI Taxonomy" id="1481888"/>
    <lineage>
        <taxon>Eukaryota</taxon>
        <taxon>Sar</taxon>
        <taxon>Alveolata</taxon>
        <taxon>Ciliophora</taxon>
        <taxon>Postciliodesmatophora</taxon>
        <taxon>Heterotrichea</taxon>
        <taxon>Heterotrichida</taxon>
        <taxon>Blepharismidae</taxon>
        <taxon>Blepharisma</taxon>
    </lineage>
</organism>
<proteinExistence type="predicted"/>
<comment type="caution">
    <text evidence="2">The sequence shown here is derived from an EMBL/GenBank/DDBJ whole genome shotgun (WGS) entry which is preliminary data.</text>
</comment>
<gene>
    <name evidence="2" type="ORF">BSTOLATCC_MIC51009</name>
</gene>
<name>A0AAU9K0M8_9CILI</name>
<dbReference type="AlphaFoldDB" id="A0AAU9K0M8"/>
<keyword evidence="3" id="KW-1185">Reference proteome</keyword>
<feature type="region of interest" description="Disordered" evidence="1">
    <location>
        <begin position="95"/>
        <end position="124"/>
    </location>
</feature>
<evidence type="ECO:0000256" key="1">
    <source>
        <dbReference type="SAM" id="MobiDB-lite"/>
    </source>
</evidence>
<reference evidence="2" key="1">
    <citation type="submission" date="2021-09" db="EMBL/GenBank/DDBJ databases">
        <authorList>
            <consortium name="AG Swart"/>
            <person name="Singh M."/>
            <person name="Singh A."/>
            <person name="Seah K."/>
            <person name="Emmerich C."/>
        </authorList>
    </citation>
    <scope>NUCLEOTIDE SEQUENCE</scope>
    <source>
        <strain evidence="2">ATCC30299</strain>
    </source>
</reference>
<dbReference type="Proteomes" id="UP001162131">
    <property type="component" value="Unassembled WGS sequence"/>
</dbReference>
<dbReference type="EMBL" id="CAJZBQ010000051">
    <property type="protein sequence ID" value="CAG9330417.1"/>
    <property type="molecule type" value="Genomic_DNA"/>
</dbReference>
<accession>A0AAU9K0M8</accession>
<protein>
    <submittedName>
        <fullName evidence="2">Uncharacterized protein</fullName>
    </submittedName>
</protein>
<evidence type="ECO:0000313" key="2">
    <source>
        <dbReference type="EMBL" id="CAG9330417.1"/>
    </source>
</evidence>
<sequence>MEKGEDLINYLDSSKIERKKHVELAKRYLNFTIKEDKLEKLPFLYSPKQNHSHLHNYSASERPKRRHFNFPSIRKKSPDCMILCFGNLNSFSSNQKSVVKEESPSQLRFYNHPSSRRVDSNADL</sequence>